<dbReference type="RefSeq" id="WP_275936508.1">
    <property type="nucleotide sequence ID" value="NZ_FWFQ01000002.1"/>
</dbReference>
<protein>
    <recommendedName>
        <fullName evidence="4">Lipoprotein</fullName>
    </recommendedName>
</protein>
<accession>A0A1Y5RHJ0</accession>
<keyword evidence="1" id="KW-0732">Signal</keyword>
<feature type="chain" id="PRO_5012079739" description="Lipoprotein" evidence="1">
    <location>
        <begin position="19"/>
        <end position="44"/>
    </location>
</feature>
<reference evidence="2 3" key="1">
    <citation type="submission" date="2017-03" db="EMBL/GenBank/DDBJ databases">
        <authorList>
            <person name="Afonso C.L."/>
            <person name="Miller P.J."/>
            <person name="Scott M.A."/>
            <person name="Spackman E."/>
            <person name="Goraichik I."/>
            <person name="Dimitrov K.M."/>
            <person name="Suarez D.L."/>
            <person name="Swayne D.E."/>
        </authorList>
    </citation>
    <scope>NUCLEOTIDE SEQUENCE [LARGE SCALE GENOMIC DNA]</scope>
    <source>
        <strain evidence="2 3">CECT 7680</strain>
    </source>
</reference>
<proteinExistence type="predicted"/>
<feature type="signal peptide" evidence="1">
    <location>
        <begin position="1"/>
        <end position="18"/>
    </location>
</feature>
<gene>
    <name evidence="2" type="ORF">PSA7680_00490</name>
</gene>
<dbReference type="EMBL" id="FWFQ01000002">
    <property type="protein sequence ID" value="SLN16741.1"/>
    <property type="molecule type" value="Genomic_DNA"/>
</dbReference>
<evidence type="ECO:0000313" key="2">
    <source>
        <dbReference type="EMBL" id="SLN16741.1"/>
    </source>
</evidence>
<dbReference type="AlphaFoldDB" id="A0A1Y5RHJ0"/>
<evidence type="ECO:0008006" key="4">
    <source>
        <dbReference type="Google" id="ProtNLM"/>
    </source>
</evidence>
<name>A0A1Y5RHJ0_9RHOB</name>
<keyword evidence="3" id="KW-1185">Reference proteome</keyword>
<evidence type="ECO:0000256" key="1">
    <source>
        <dbReference type="SAM" id="SignalP"/>
    </source>
</evidence>
<evidence type="ECO:0000313" key="3">
    <source>
        <dbReference type="Proteomes" id="UP000193409"/>
    </source>
</evidence>
<organism evidence="2 3">
    <name type="scientific">Pseudoruegeria aquimaris</name>
    <dbReference type="NCBI Taxonomy" id="393663"/>
    <lineage>
        <taxon>Bacteria</taxon>
        <taxon>Pseudomonadati</taxon>
        <taxon>Pseudomonadota</taxon>
        <taxon>Alphaproteobacteria</taxon>
        <taxon>Rhodobacterales</taxon>
        <taxon>Roseobacteraceae</taxon>
        <taxon>Pseudoruegeria</taxon>
    </lineage>
</organism>
<sequence length="44" mass="4834">MFPRASALLALGLFTLLAACGGKEEEVVYIEPEPISQEPSYTKY</sequence>
<dbReference type="Proteomes" id="UP000193409">
    <property type="component" value="Unassembled WGS sequence"/>
</dbReference>
<dbReference type="PROSITE" id="PS51257">
    <property type="entry name" value="PROKAR_LIPOPROTEIN"/>
    <property type="match status" value="1"/>
</dbReference>